<dbReference type="Proteomes" id="UP000498740">
    <property type="component" value="Unassembled WGS sequence"/>
</dbReference>
<gene>
    <name evidence="2" type="ORF">Smic_59090</name>
</gene>
<dbReference type="AlphaFoldDB" id="A0A7J0CY26"/>
<comment type="caution">
    <text evidence="2">The sequence shown here is derived from an EMBL/GenBank/DDBJ whole genome shotgun (WGS) entry which is preliminary data.</text>
</comment>
<name>A0A7J0CY26_STRMI</name>
<feature type="compositionally biased region" description="Low complexity" evidence="1">
    <location>
        <begin position="15"/>
        <end position="30"/>
    </location>
</feature>
<reference evidence="2 3" key="1">
    <citation type="submission" date="2020-05" db="EMBL/GenBank/DDBJ databases">
        <title>Whole genome shotgun sequence of Streptomyces microflavus NBRC 13062.</title>
        <authorList>
            <person name="Komaki H."/>
            <person name="Tamura T."/>
        </authorList>
    </citation>
    <scope>NUCLEOTIDE SEQUENCE [LARGE SCALE GENOMIC DNA]</scope>
    <source>
        <strain evidence="2 3">NBRC 13062</strain>
    </source>
</reference>
<evidence type="ECO:0000256" key="1">
    <source>
        <dbReference type="SAM" id="MobiDB-lite"/>
    </source>
</evidence>
<feature type="region of interest" description="Disordered" evidence="1">
    <location>
        <begin position="1"/>
        <end position="49"/>
    </location>
</feature>
<dbReference type="EMBL" id="BLWD01000001">
    <property type="protein sequence ID" value="GFN07353.1"/>
    <property type="molecule type" value="Genomic_DNA"/>
</dbReference>
<evidence type="ECO:0000313" key="2">
    <source>
        <dbReference type="EMBL" id="GFN07353.1"/>
    </source>
</evidence>
<sequence length="67" mass="7316">MRGFSTPGTRHHARFTSSRTSTATVPAATTAPPPISSARRLTPPTGFFREDLSEGFRDARVLPLFPM</sequence>
<proteinExistence type="predicted"/>
<evidence type="ECO:0000313" key="3">
    <source>
        <dbReference type="Proteomes" id="UP000498740"/>
    </source>
</evidence>
<accession>A0A7J0CY26</accession>
<protein>
    <submittedName>
        <fullName evidence="2">Uncharacterized protein</fullName>
    </submittedName>
</protein>
<organism evidence="2 3">
    <name type="scientific">Streptomyces microflavus</name>
    <name type="common">Streptomyces lipmanii</name>
    <dbReference type="NCBI Taxonomy" id="1919"/>
    <lineage>
        <taxon>Bacteria</taxon>
        <taxon>Bacillati</taxon>
        <taxon>Actinomycetota</taxon>
        <taxon>Actinomycetes</taxon>
        <taxon>Kitasatosporales</taxon>
        <taxon>Streptomycetaceae</taxon>
        <taxon>Streptomyces</taxon>
    </lineage>
</organism>